<evidence type="ECO:0000256" key="1">
    <source>
        <dbReference type="ARBA" id="ARBA00005234"/>
    </source>
</evidence>
<keyword evidence="3" id="KW-0378">Hydrolase</keyword>
<comment type="similarity">
    <text evidence="1">Belongs to the peptidase C48 family.</text>
</comment>
<dbReference type="InterPro" id="IPR038765">
    <property type="entry name" value="Papain-like_cys_pep_sf"/>
</dbReference>
<dbReference type="Pfam" id="PF02902">
    <property type="entry name" value="Peptidase_C48"/>
    <property type="match status" value="1"/>
</dbReference>
<keyword evidence="7" id="KW-1185">Reference proteome</keyword>
<keyword evidence="4" id="KW-0788">Thiol protease</keyword>
<evidence type="ECO:0000256" key="3">
    <source>
        <dbReference type="ARBA" id="ARBA00022801"/>
    </source>
</evidence>
<name>A0A0N5B8C2_STREA</name>
<dbReference type="GO" id="GO:0008234">
    <property type="term" value="F:cysteine-type peptidase activity"/>
    <property type="evidence" value="ECO:0007669"/>
    <property type="project" value="UniProtKB-KW"/>
</dbReference>
<evidence type="ECO:0000313" key="7">
    <source>
        <dbReference type="Proteomes" id="UP000046392"/>
    </source>
</evidence>
<dbReference type="InterPro" id="IPR003653">
    <property type="entry name" value="Peptidase_C48_C"/>
</dbReference>
<protein>
    <submittedName>
        <fullName evidence="8">ULP_PROTEASE domain-containing protein</fullName>
    </submittedName>
</protein>
<dbReference type="PANTHER" id="PTHR46915:SF2">
    <property type="entry name" value="UBIQUITIN-LIKE PROTEASE 4"/>
    <property type="match status" value="1"/>
</dbReference>
<keyword evidence="2" id="KW-0645">Protease</keyword>
<dbReference type="PROSITE" id="PS50600">
    <property type="entry name" value="ULP_PROTEASE"/>
    <property type="match status" value="1"/>
</dbReference>
<evidence type="ECO:0000256" key="4">
    <source>
        <dbReference type="ARBA" id="ARBA00022807"/>
    </source>
</evidence>
<dbReference type="SUPFAM" id="SSF54001">
    <property type="entry name" value="Cysteine proteinases"/>
    <property type="match status" value="1"/>
</dbReference>
<accession>A0A0N5B8C2</accession>
<dbReference type="STRING" id="174720.A0A0N5B8C2"/>
<dbReference type="AlphaFoldDB" id="A0A0N5B8C2"/>
<dbReference type="PANTHER" id="PTHR46915">
    <property type="entry name" value="UBIQUITIN-LIKE PROTEASE 4-RELATED"/>
    <property type="match status" value="1"/>
</dbReference>
<evidence type="ECO:0000256" key="5">
    <source>
        <dbReference type="SAM" id="MobiDB-lite"/>
    </source>
</evidence>
<dbReference type="WBParaSite" id="SPAL_0000229500.1">
    <property type="protein sequence ID" value="SPAL_0000229500.1"/>
    <property type="gene ID" value="SPAL_0000229500"/>
</dbReference>
<dbReference type="Gene3D" id="3.40.395.10">
    <property type="entry name" value="Adenoviral Proteinase, Chain A"/>
    <property type="match status" value="1"/>
</dbReference>
<evidence type="ECO:0000256" key="2">
    <source>
        <dbReference type="ARBA" id="ARBA00022670"/>
    </source>
</evidence>
<organism evidence="7 8">
    <name type="scientific">Strongyloides papillosus</name>
    <name type="common">Intestinal threadworm</name>
    <dbReference type="NCBI Taxonomy" id="174720"/>
    <lineage>
        <taxon>Eukaryota</taxon>
        <taxon>Metazoa</taxon>
        <taxon>Ecdysozoa</taxon>
        <taxon>Nematoda</taxon>
        <taxon>Chromadorea</taxon>
        <taxon>Rhabditida</taxon>
        <taxon>Tylenchina</taxon>
        <taxon>Panagrolaimomorpha</taxon>
        <taxon>Strongyloidoidea</taxon>
        <taxon>Strongyloididae</taxon>
        <taxon>Strongyloides</taxon>
    </lineage>
</organism>
<dbReference type="GO" id="GO:0006508">
    <property type="term" value="P:proteolysis"/>
    <property type="evidence" value="ECO:0007669"/>
    <property type="project" value="UniProtKB-KW"/>
</dbReference>
<proteinExistence type="inferred from homology"/>
<evidence type="ECO:0000313" key="8">
    <source>
        <dbReference type="WBParaSite" id="SPAL_0000229500.1"/>
    </source>
</evidence>
<feature type="domain" description="Ubiquitin-like protease family profile" evidence="6">
    <location>
        <begin position="291"/>
        <end position="514"/>
    </location>
</feature>
<reference evidence="8" key="1">
    <citation type="submission" date="2017-02" db="UniProtKB">
        <authorList>
            <consortium name="WormBaseParasite"/>
        </authorList>
    </citation>
    <scope>IDENTIFICATION</scope>
</reference>
<evidence type="ECO:0000259" key="6">
    <source>
        <dbReference type="PROSITE" id="PS50600"/>
    </source>
</evidence>
<dbReference type="GO" id="GO:0016926">
    <property type="term" value="P:protein desumoylation"/>
    <property type="evidence" value="ECO:0007669"/>
    <property type="project" value="UniProtKB-ARBA"/>
</dbReference>
<dbReference type="Proteomes" id="UP000046392">
    <property type="component" value="Unplaced"/>
</dbReference>
<feature type="region of interest" description="Disordered" evidence="5">
    <location>
        <begin position="233"/>
        <end position="252"/>
    </location>
</feature>
<sequence length="609" mass="71489">MGRNKTHLYNGEFKSDSEMIEIFRIYDKEIWKDRGNNFDIVRTKTIYANGGEIKLSSNIFLLNELIIICAVICGHEYISLKRLSGIHVSKVEVSLHYMMQLILTIFKLLDNSEKKGAAILLTIPSSSFWVDIKTWITPESHEHNNESFNKITLIIPIMNSSSKSVYGITRRLHEFCSSTSNSNSSYKIPFININFYELKMRVSPFKLKPISHTSNSSCGEQVIVFMRDDYSDKTSNRIPSKSLPKARKPVKDNLSNNISPNLKIIRNDVTFQKYTNARMFRSTNVETNETYDVHGKGFCSLFQNEWLHSDIVDSYLNEWRLRMKKQFDDYINNNKTRYKIYNTLLYTRLTRGMTRNSTKDLDVNSLYQLQMNAKRISAEKVYPSSPVFNSIFDFNCLIVPIHATNHWLTAIIYQPKNCLKCKHDDASMESEDNDCTYIIIYDSLTSNFFSKNEFHTFVLIQYIKACSRSLKEKYPEDNFYFDEGKVRTAELKDAYRQNNSDDCGLYMLEFIRQVCLNPDSLGKLAKGQSMKDVFPTFNATPGRSYLKSFVYSRLSLKDWSKLYEMEEYYLTKVRNKRFRYLRTRTYECIDWSRIKHTRRILARTRCYSV</sequence>